<dbReference type="EMBL" id="AFOY02000004">
    <property type="protein sequence ID" value="EXF96319.1"/>
    <property type="molecule type" value="Genomic_DNA"/>
</dbReference>
<dbReference type="AlphaFoldDB" id="A0A010S7D5"/>
<reference evidence="1 2" key="1">
    <citation type="journal article" date="2011" name="J. Bacteriol.">
        <title>Draft genome sequence of the polycyclic aromatic hydrocarbon-degrading, genetically engineered bioluminescent bioreporter Pseudomonas fluorescens HK44.</title>
        <authorList>
            <person name="Chauhan A."/>
            <person name="Layton A.C."/>
            <person name="Williams D.E."/>
            <person name="Smartt A.E."/>
            <person name="Ripp S."/>
            <person name="Karpinets T.V."/>
            <person name="Brown S.D."/>
            <person name="Sayler G.S."/>
        </authorList>
    </citation>
    <scope>NUCLEOTIDE SEQUENCE [LARGE SCALE GENOMIC DNA]</scope>
    <source>
        <strain evidence="1 2">HK44</strain>
    </source>
</reference>
<evidence type="ECO:0000313" key="2">
    <source>
        <dbReference type="Proteomes" id="UP000022611"/>
    </source>
</evidence>
<organism evidence="1 2">
    <name type="scientific">Pseudomonas fluorescens HK44</name>
    <dbReference type="NCBI Taxonomy" id="1042209"/>
    <lineage>
        <taxon>Bacteria</taxon>
        <taxon>Pseudomonadati</taxon>
        <taxon>Pseudomonadota</taxon>
        <taxon>Gammaproteobacteria</taxon>
        <taxon>Pseudomonadales</taxon>
        <taxon>Pseudomonadaceae</taxon>
        <taxon>Pseudomonas</taxon>
    </lineage>
</organism>
<dbReference type="PATRIC" id="fig|1042209.11.peg.844"/>
<protein>
    <submittedName>
        <fullName evidence="1">Uncharacterized protein</fullName>
    </submittedName>
</protein>
<sequence length="46" mass="4944">MLHRSDYSTAIACGIRHHLFEGAAVINLSGLEAVMENSQACELGAR</sequence>
<dbReference type="Proteomes" id="UP000022611">
    <property type="component" value="Unassembled WGS sequence"/>
</dbReference>
<name>A0A010S7D5_PSEFL</name>
<evidence type="ECO:0000313" key="1">
    <source>
        <dbReference type="EMBL" id="EXF96319.1"/>
    </source>
</evidence>
<proteinExistence type="predicted"/>
<dbReference type="HOGENOM" id="CLU_3187912_0_0_6"/>
<gene>
    <name evidence="1" type="ORF">HK44_021570</name>
</gene>
<accession>A0A010S7D5</accession>
<dbReference type="RefSeq" id="WP_019689262.1">
    <property type="nucleotide sequence ID" value="NZ_AFOY02000004.1"/>
</dbReference>
<comment type="caution">
    <text evidence="1">The sequence shown here is derived from an EMBL/GenBank/DDBJ whole genome shotgun (WGS) entry which is preliminary data.</text>
</comment>